<keyword evidence="1" id="KW-0597">Phosphoprotein</keyword>
<evidence type="ECO:0000256" key="1">
    <source>
        <dbReference type="ARBA" id="ARBA00022553"/>
    </source>
</evidence>
<dbReference type="OrthoDB" id="5956066at2759"/>
<dbReference type="Gene3D" id="2.20.80.10">
    <property type="entry name" value="Lipovitellin-phosvitin complex, chain A, domain 4"/>
    <property type="match status" value="1"/>
</dbReference>
<sequence length="1088" mass="122030">FSTEPIFHTGKTYLYDYKSSILHGLPDRGLAVAGVRLTCRLEISHVSHSDHLLQIQSPKLEEYNGFWPTDPFTPSLRLTETIAACFSQAFKFEYREGRVGSIFAPEDCPILCTNLVRGILNMLQITIKKSQNVYELQESGIEGICQTRYVIQDDSKNNHAIISKTKDLADCQEKAVKNMGMAYIRPCPTCPLKVRNIKDTLMFTYKIKYGDSGVLMTSSTSKEVYEIAPFNEPNGEVAMEASQELSLVDIKRTPISAPKIKLQNQGSLRYHFSGELLQMPIPLIRIKNPDLQLTETLQQLVQKNKEGAAKEASIKFLQMVQLFRIVTLDQIESLWVQFASNLPFRHWFLSAICAAGTTDTFRFLKQKIHDEKLNIWEVTATLPLAFHFVTPSKETLEVASTFLTCPEIQKAPMHQIIVYLGYGCMINKYCAQTSLCSNDLLQPLYDLATEATSKGDAKGMALSLKAIGNAGQPASIKRIMKFLPTFLPAAASLPNRIHVDAVLALRRIARKDPTKVREISLQVFMDNTLAPNVRMVACIVLFETKPALPTVIAMASSLLTESSLQVASFTYSHIKALAVGRIPQLYHLSAACNIAIKLLSPRLDRLSYRYSKVIHVGHYSCEYKFGAIWRVYLMNSPSTMFPSDIITKVRGYYANTATDIIEVALRSQSLSKLIRKQNIPFAEYDTYKTLKGLSKTLLGWKELPPEDPLVSTYVKVLGQEIAFADIDKDAIQQTMKSLTGLSDWKPVLKKVVEEVQQGISGQWTLPTMVGELRQIVPTVVGMPLELSLCGTMLAQAEAKVHIQISPPLSDNFRPSQLLETDVNIHADIKPKAYFHMIAMMGINTQYFQSGLEFHAEFSTNTTMKFDAKINMKEKKLKIEIPPCHHEVELAAVRSEVYAISRNMEEVDSEKKSQLLPKGEVPSTSDQPFQPSQRYSRPDSWKQNNIPSVISKGYQQGSEEAYHRSLGGRFYTRTFCKKLESIGCSACLSLKSQNAGFLRNTYLHKLIGELEGKIVLKPVQPWNVNILTLFHTDADIDKIQLDIQVGSKAASKIIGVANSGSKEEEETSPYEDIQAKLKKILGIENVFQV</sequence>
<dbReference type="FunFam" id="2.30.230.10:FF:000002">
    <property type="entry name" value="Vitellogenin 7"/>
    <property type="match status" value="1"/>
</dbReference>
<keyword evidence="4 6" id="KW-1015">Disulfide bond</keyword>
<dbReference type="InterPro" id="IPR015255">
    <property type="entry name" value="Vitellinogen_open_b-sht"/>
</dbReference>
<feature type="non-terminal residue" evidence="9">
    <location>
        <position position="1"/>
    </location>
</feature>
<feature type="non-terminal residue" evidence="9">
    <location>
        <position position="1088"/>
    </location>
</feature>
<dbReference type="SMART" id="SM01169">
    <property type="entry name" value="DUF1943"/>
    <property type="match status" value="1"/>
</dbReference>
<dbReference type="GO" id="GO:0071391">
    <property type="term" value="P:cellular response to estrogen stimulus"/>
    <property type="evidence" value="ECO:0007669"/>
    <property type="project" value="TreeGrafter"/>
</dbReference>
<gene>
    <name evidence="9" type="primary">Vtg2_0</name>
    <name evidence="9" type="ORF">TODMEX_R01481</name>
</gene>
<feature type="region of interest" description="Disordered" evidence="7">
    <location>
        <begin position="908"/>
        <end position="945"/>
    </location>
</feature>
<dbReference type="GO" id="GO:0045735">
    <property type="term" value="F:nutrient reservoir activity"/>
    <property type="evidence" value="ECO:0007669"/>
    <property type="project" value="UniProtKB-KW"/>
</dbReference>
<dbReference type="Pfam" id="PF09172">
    <property type="entry name" value="Vit_open_b-sht"/>
    <property type="match status" value="1"/>
</dbReference>
<feature type="domain" description="Vitellogenin" evidence="8">
    <location>
        <begin position="7"/>
        <end position="645"/>
    </location>
</feature>
<dbReference type="Gene3D" id="1.25.10.20">
    <property type="entry name" value="Vitellinogen, superhelical"/>
    <property type="match status" value="1"/>
</dbReference>
<feature type="disulfide bond" evidence="6">
    <location>
        <begin position="187"/>
        <end position="190"/>
    </location>
</feature>
<evidence type="ECO:0000256" key="6">
    <source>
        <dbReference type="PROSITE-ProRule" id="PRU00557"/>
    </source>
</evidence>
<dbReference type="InterPro" id="IPR015817">
    <property type="entry name" value="Vitellinogen_open_b-sht_sub1"/>
</dbReference>
<dbReference type="PANTHER" id="PTHR23345:SF15">
    <property type="entry name" value="VITELLOGENIN 1-RELATED"/>
    <property type="match status" value="1"/>
</dbReference>
<comment type="caution">
    <text evidence="9">The sequence shown here is derived from an EMBL/GenBank/DDBJ whole genome shotgun (WGS) entry which is preliminary data.</text>
</comment>
<evidence type="ECO:0000256" key="3">
    <source>
        <dbReference type="ARBA" id="ARBA00022761"/>
    </source>
</evidence>
<dbReference type="SMART" id="SM00638">
    <property type="entry name" value="LPD_N"/>
    <property type="match status" value="1"/>
</dbReference>
<dbReference type="SUPFAM" id="SSF48431">
    <property type="entry name" value="Lipovitellin-phosvitin complex, superhelical domain"/>
    <property type="match status" value="1"/>
</dbReference>
<keyword evidence="3" id="KW-0758">Storage protein</keyword>
<dbReference type="Gene3D" id="2.30.230.10">
    <property type="entry name" value="Lipovitellin, beta-sheet shell regions, chain A"/>
    <property type="match status" value="1"/>
</dbReference>
<accession>A0A851DIQ1</accession>
<comment type="caution">
    <text evidence="6">Lacks conserved residue(s) required for the propagation of feature annotation.</text>
</comment>
<dbReference type="PANTHER" id="PTHR23345">
    <property type="entry name" value="VITELLOGENIN-RELATED"/>
    <property type="match status" value="1"/>
</dbReference>
<name>A0A851DIQ1_TODME</name>
<dbReference type="PROSITE" id="PS51211">
    <property type="entry name" value="VITELLOGENIN"/>
    <property type="match status" value="1"/>
</dbReference>
<dbReference type="GO" id="GO:0005319">
    <property type="term" value="F:lipid transporter activity"/>
    <property type="evidence" value="ECO:0007669"/>
    <property type="project" value="InterPro"/>
</dbReference>
<evidence type="ECO:0000259" key="8">
    <source>
        <dbReference type="PROSITE" id="PS51211"/>
    </source>
</evidence>
<evidence type="ECO:0000256" key="7">
    <source>
        <dbReference type="SAM" id="MobiDB-lite"/>
    </source>
</evidence>
<dbReference type="InterPro" id="IPR050733">
    <property type="entry name" value="Vitellogenin/Apolipophorin"/>
</dbReference>
<dbReference type="InterPro" id="IPR001747">
    <property type="entry name" value="Vitellogenin_N"/>
</dbReference>
<dbReference type="EMBL" id="WEIS01062021">
    <property type="protein sequence ID" value="NWI67804.1"/>
    <property type="molecule type" value="Genomic_DNA"/>
</dbReference>
<evidence type="ECO:0000313" key="9">
    <source>
        <dbReference type="EMBL" id="NWI67804.1"/>
    </source>
</evidence>
<reference evidence="9" key="1">
    <citation type="submission" date="2019-10" db="EMBL/GenBank/DDBJ databases">
        <title>Bird 10,000 Genomes (B10K) Project - Family phase.</title>
        <authorList>
            <person name="Zhang G."/>
        </authorList>
    </citation>
    <scope>NUCLEOTIDE SEQUENCE</scope>
    <source>
        <strain evidence="9">B10K-DU-002-69</strain>
        <tissue evidence="9">Muscle</tissue>
    </source>
</reference>
<dbReference type="InterPro" id="IPR015819">
    <property type="entry name" value="Lipid_transp_b-sht_shell"/>
</dbReference>
<proteinExistence type="predicted"/>
<dbReference type="Proteomes" id="UP000660247">
    <property type="component" value="Unassembled WGS sequence"/>
</dbReference>
<dbReference type="Gene3D" id="2.20.50.20">
    <property type="entry name" value="Lipovitellin. Chain A, domain 3"/>
    <property type="match status" value="1"/>
</dbReference>
<evidence type="ECO:0000256" key="2">
    <source>
        <dbReference type="ARBA" id="ARBA00022729"/>
    </source>
</evidence>
<keyword evidence="5" id="KW-0325">Glycoprotein</keyword>
<dbReference type="InterPro" id="IPR015816">
    <property type="entry name" value="Vitellinogen_b-sht_N"/>
</dbReference>
<evidence type="ECO:0000313" key="10">
    <source>
        <dbReference type="Proteomes" id="UP000660247"/>
    </source>
</evidence>
<organism evidence="9 10">
    <name type="scientific">Todus mexicanus</name>
    <name type="common">Puerto Rican tody</name>
    <dbReference type="NCBI Taxonomy" id="135184"/>
    <lineage>
        <taxon>Eukaryota</taxon>
        <taxon>Metazoa</taxon>
        <taxon>Chordata</taxon>
        <taxon>Craniata</taxon>
        <taxon>Vertebrata</taxon>
        <taxon>Euteleostomi</taxon>
        <taxon>Archelosauria</taxon>
        <taxon>Archosauria</taxon>
        <taxon>Dinosauria</taxon>
        <taxon>Saurischia</taxon>
        <taxon>Theropoda</taxon>
        <taxon>Coelurosauria</taxon>
        <taxon>Aves</taxon>
        <taxon>Neognathae</taxon>
        <taxon>Neoaves</taxon>
        <taxon>Telluraves</taxon>
        <taxon>Coraciimorphae</taxon>
        <taxon>Coraciiformes</taxon>
        <taxon>Todidae</taxon>
        <taxon>Todus</taxon>
    </lineage>
</organism>
<dbReference type="FunFam" id="1.25.10.20:FF:000002">
    <property type="entry name" value="Vitellogenin 7"/>
    <property type="match status" value="1"/>
</dbReference>
<dbReference type="Pfam" id="PF01347">
    <property type="entry name" value="Vitellogenin_N"/>
    <property type="match status" value="1"/>
</dbReference>
<dbReference type="GO" id="GO:0032355">
    <property type="term" value="P:response to estradiol"/>
    <property type="evidence" value="ECO:0007669"/>
    <property type="project" value="TreeGrafter"/>
</dbReference>
<feature type="disulfide bond" evidence="6">
    <location>
        <begin position="145"/>
        <end position="171"/>
    </location>
</feature>
<keyword evidence="10" id="KW-1185">Reference proteome</keyword>
<feature type="compositionally biased region" description="Polar residues" evidence="7">
    <location>
        <begin position="921"/>
        <end position="945"/>
    </location>
</feature>
<evidence type="ECO:0000256" key="4">
    <source>
        <dbReference type="ARBA" id="ARBA00023157"/>
    </source>
</evidence>
<keyword evidence="2" id="KW-0732">Signal</keyword>
<protein>
    <submittedName>
        <fullName evidence="9">VIT2 protein</fullName>
    </submittedName>
</protein>
<dbReference type="AlphaFoldDB" id="A0A851DIQ1"/>
<dbReference type="SUPFAM" id="SSF56968">
    <property type="entry name" value="Lipovitellin-phosvitin complex, beta-sheet shell regions"/>
    <property type="match status" value="2"/>
</dbReference>
<evidence type="ECO:0000256" key="5">
    <source>
        <dbReference type="ARBA" id="ARBA00023180"/>
    </source>
</evidence>
<dbReference type="InterPro" id="IPR011030">
    <property type="entry name" value="Lipovitellin_superhlx_dom"/>
</dbReference>